<keyword evidence="1" id="KW-0472">Membrane</keyword>
<name>A0A3R7SHJ1_PENVA</name>
<keyword evidence="1" id="KW-0812">Transmembrane</keyword>
<sequence length="373" mass="41227">MPYRWGSSSPITVTTRKERFPLPSLFPLPQLLSFPLSLSLAALYFSLSALIVYSLALFFSLLFSSLDSHSRPYLFSVSLSSPPVSLFSLHSLSAPSLSLSSLLLSSLSRSYTLEIFFLSFSFSFLPFFLSALLHRRSIAHLLIPPLSLSFMLSSRISVLIRASTYSLVSSNSPLSLSFLLISLCPTSSSLSPRPALPLSLSLSLALHQAFCSSSFVLYAASNSLSSHRAFTTRNVASAELYPKSSDESTRRGRDQVGSNAAETESLWSTRANLLSLPTVLAFRSQRFFDLDLPCTPQTMNQHTWHTSATPLSHFRCLAILLADHAAIYFPLARPAAMRFPHRSFLHYTILSHIYNDTHTALSLLPPIITLPLL</sequence>
<evidence type="ECO:0008006" key="4">
    <source>
        <dbReference type="Google" id="ProtNLM"/>
    </source>
</evidence>
<organism evidence="2 3">
    <name type="scientific">Penaeus vannamei</name>
    <name type="common">Whiteleg shrimp</name>
    <name type="synonym">Litopenaeus vannamei</name>
    <dbReference type="NCBI Taxonomy" id="6689"/>
    <lineage>
        <taxon>Eukaryota</taxon>
        <taxon>Metazoa</taxon>
        <taxon>Ecdysozoa</taxon>
        <taxon>Arthropoda</taxon>
        <taxon>Crustacea</taxon>
        <taxon>Multicrustacea</taxon>
        <taxon>Malacostraca</taxon>
        <taxon>Eumalacostraca</taxon>
        <taxon>Eucarida</taxon>
        <taxon>Decapoda</taxon>
        <taxon>Dendrobranchiata</taxon>
        <taxon>Penaeoidea</taxon>
        <taxon>Penaeidae</taxon>
        <taxon>Penaeus</taxon>
    </lineage>
</organism>
<feature type="transmembrane region" description="Helical" evidence="1">
    <location>
        <begin position="41"/>
        <end position="63"/>
    </location>
</feature>
<feature type="transmembrane region" description="Helical" evidence="1">
    <location>
        <begin position="115"/>
        <end position="134"/>
    </location>
</feature>
<accession>A0A3R7SHJ1</accession>
<proteinExistence type="predicted"/>
<keyword evidence="3" id="KW-1185">Reference proteome</keyword>
<evidence type="ECO:0000256" key="1">
    <source>
        <dbReference type="SAM" id="Phobius"/>
    </source>
</evidence>
<reference evidence="2 3" key="2">
    <citation type="submission" date="2019-01" db="EMBL/GenBank/DDBJ databases">
        <title>The decoding of complex shrimp genome reveals the adaptation for benthos swimmer, frequently molting mechanism and breeding impact on genome.</title>
        <authorList>
            <person name="Sun Y."/>
            <person name="Gao Y."/>
            <person name="Yu Y."/>
        </authorList>
    </citation>
    <scope>NUCLEOTIDE SEQUENCE [LARGE SCALE GENOMIC DNA]</scope>
    <source>
        <tissue evidence="2">Muscle</tissue>
    </source>
</reference>
<keyword evidence="1" id="KW-1133">Transmembrane helix</keyword>
<gene>
    <name evidence="2" type="ORF">C7M84_020649</name>
</gene>
<reference evidence="2 3" key="1">
    <citation type="submission" date="2018-04" db="EMBL/GenBank/DDBJ databases">
        <authorList>
            <person name="Zhang X."/>
            <person name="Yuan J."/>
            <person name="Li F."/>
            <person name="Xiang J."/>
        </authorList>
    </citation>
    <scope>NUCLEOTIDE SEQUENCE [LARGE SCALE GENOMIC DNA]</scope>
    <source>
        <tissue evidence="2">Muscle</tissue>
    </source>
</reference>
<dbReference type="AlphaFoldDB" id="A0A3R7SHJ1"/>
<evidence type="ECO:0000313" key="2">
    <source>
        <dbReference type="EMBL" id="ROT61554.1"/>
    </source>
</evidence>
<dbReference type="Proteomes" id="UP000283509">
    <property type="component" value="Unassembled WGS sequence"/>
</dbReference>
<evidence type="ECO:0000313" key="3">
    <source>
        <dbReference type="Proteomes" id="UP000283509"/>
    </source>
</evidence>
<comment type="caution">
    <text evidence="2">The sequence shown here is derived from an EMBL/GenBank/DDBJ whole genome shotgun (WGS) entry which is preliminary data.</text>
</comment>
<dbReference type="EMBL" id="QCYY01004109">
    <property type="protein sequence ID" value="ROT61554.1"/>
    <property type="molecule type" value="Genomic_DNA"/>
</dbReference>
<protein>
    <recommendedName>
        <fullName evidence="4">Transmembrane protein</fullName>
    </recommendedName>
</protein>